<keyword evidence="11" id="KW-1185">Reference proteome</keyword>
<feature type="active site" evidence="5 6">
    <location>
        <position position="217"/>
    </location>
</feature>
<sequence length="520" mass="58465">MVLKFNDVNEFPQLIEDLRTSFTKHLTKPLKYRKKQLEQLYNLVDENQEEISEALYKDLHKSKIESSLAEIGIIRQECLDALNHLEEWTSPEYVKTSMIYKINKCHIRKDPVGTVLIISTWNYPVNLLLLPLVGAIAAGCTALIKPSELAANTAAVVTKLFPQYLDQKAYRIVNGGATETMSLLEYRFDHIFYTGSGAIGKIIMTAAAKHLTPVTLELGGKSPVILADDADIPISAKRLVWGKTFNSGQTCIAPDYILCTRETQEALIKELPKVIKDSYGSDPQKSPDYGRIINQRHFDRLSGLLSRTKGKIVIGGNSDRDDLYIEPTIVSDVPKVDSLMEEEIFGPIFPIVVVENIDDAIRYINEKDTPLALYPFSKNDKTIKYILDNTRSGATVINDTMLHVSVPTLPFGGTGASGIGAYHGRYTFDAFTHKRSIMSSPLALEKLLASRYAPYKESNFKLMSYFLFSKPNFKNKNHQGGDGMLYFKNVTIILCAILFAYIAMYNGWLSNFWEEKVILL</sequence>
<name>A0A397TJC5_9GLOM</name>
<dbReference type="SUPFAM" id="SSF53720">
    <property type="entry name" value="ALDH-like"/>
    <property type="match status" value="1"/>
</dbReference>
<dbReference type="PIRSF" id="PIRSF036492">
    <property type="entry name" value="ALDH"/>
    <property type="match status" value="1"/>
</dbReference>
<comment type="caution">
    <text evidence="10">The sequence shown here is derived from an EMBL/GenBank/DDBJ whole genome shotgun (WGS) entry which is preliminary data.</text>
</comment>
<dbReference type="GO" id="GO:0005737">
    <property type="term" value="C:cytoplasm"/>
    <property type="evidence" value="ECO:0007669"/>
    <property type="project" value="TreeGrafter"/>
</dbReference>
<dbReference type="InterPro" id="IPR012394">
    <property type="entry name" value="Aldehyde_DH_NAD(P)"/>
</dbReference>
<evidence type="ECO:0000256" key="7">
    <source>
        <dbReference type="RuleBase" id="RU003345"/>
    </source>
</evidence>
<dbReference type="GO" id="GO:0004029">
    <property type="term" value="F:aldehyde dehydrogenase (NAD+) activity"/>
    <property type="evidence" value="ECO:0007669"/>
    <property type="project" value="TreeGrafter"/>
</dbReference>
<dbReference type="STRING" id="658196.A0A397TJC5"/>
<dbReference type="InterPro" id="IPR016161">
    <property type="entry name" value="Ald_DH/histidinol_DH"/>
</dbReference>
<protein>
    <recommendedName>
        <fullName evidence="4">Aldehyde dehydrogenase</fullName>
    </recommendedName>
</protein>
<dbReference type="Gene3D" id="3.40.309.10">
    <property type="entry name" value="Aldehyde Dehydrogenase, Chain A, domain 2"/>
    <property type="match status" value="1"/>
</dbReference>
<dbReference type="Proteomes" id="UP000265703">
    <property type="component" value="Unassembled WGS sequence"/>
</dbReference>
<reference evidence="10 11" key="1">
    <citation type="submission" date="2018-06" db="EMBL/GenBank/DDBJ databases">
        <title>Comparative genomics reveals the genomic features of Rhizophagus irregularis, R. cerebriforme, R. diaphanum and Gigaspora rosea, and their symbiotic lifestyle signature.</title>
        <authorList>
            <person name="Morin E."/>
            <person name="San Clemente H."/>
            <person name="Chen E.C.H."/>
            <person name="De La Providencia I."/>
            <person name="Hainaut M."/>
            <person name="Kuo A."/>
            <person name="Kohler A."/>
            <person name="Murat C."/>
            <person name="Tang N."/>
            <person name="Roy S."/>
            <person name="Loubradou J."/>
            <person name="Henrissat B."/>
            <person name="Grigoriev I.V."/>
            <person name="Corradi N."/>
            <person name="Roux C."/>
            <person name="Martin F.M."/>
        </authorList>
    </citation>
    <scope>NUCLEOTIDE SEQUENCE [LARGE SCALE GENOMIC DNA]</scope>
    <source>
        <strain evidence="10 11">DAOM 227022</strain>
    </source>
</reference>
<dbReference type="InterPro" id="IPR015590">
    <property type="entry name" value="Aldehyde_DH_dom"/>
</dbReference>
<feature type="domain" description="Aldehyde dehydrogenase" evidence="9">
    <location>
        <begin position="14"/>
        <end position="436"/>
    </location>
</feature>
<evidence type="ECO:0000256" key="8">
    <source>
        <dbReference type="SAM" id="Phobius"/>
    </source>
</evidence>
<gene>
    <name evidence="10" type="ORF">C1645_752266</name>
</gene>
<dbReference type="Pfam" id="PF00171">
    <property type="entry name" value="Aldedh"/>
    <property type="match status" value="1"/>
</dbReference>
<comment type="similarity">
    <text evidence="1 4 7">Belongs to the aldehyde dehydrogenase family.</text>
</comment>
<keyword evidence="2 4" id="KW-0560">Oxidoreductase</keyword>
<keyword evidence="8" id="KW-0472">Membrane</keyword>
<accession>A0A397TJC5</accession>
<dbReference type="PROSITE" id="PS00687">
    <property type="entry name" value="ALDEHYDE_DEHYDR_GLU"/>
    <property type="match status" value="1"/>
</dbReference>
<dbReference type="GO" id="GO:0006081">
    <property type="term" value="P:aldehyde metabolic process"/>
    <property type="evidence" value="ECO:0007669"/>
    <property type="project" value="InterPro"/>
</dbReference>
<dbReference type="InterPro" id="IPR029510">
    <property type="entry name" value="Ald_DH_CS_GLU"/>
</dbReference>
<feature type="transmembrane region" description="Helical" evidence="8">
    <location>
        <begin position="485"/>
        <end position="504"/>
    </location>
</feature>
<evidence type="ECO:0000256" key="1">
    <source>
        <dbReference type="ARBA" id="ARBA00009986"/>
    </source>
</evidence>
<organism evidence="10 11">
    <name type="scientific">Glomus cerebriforme</name>
    <dbReference type="NCBI Taxonomy" id="658196"/>
    <lineage>
        <taxon>Eukaryota</taxon>
        <taxon>Fungi</taxon>
        <taxon>Fungi incertae sedis</taxon>
        <taxon>Mucoromycota</taxon>
        <taxon>Glomeromycotina</taxon>
        <taxon>Glomeromycetes</taxon>
        <taxon>Glomerales</taxon>
        <taxon>Glomeraceae</taxon>
        <taxon>Glomus</taxon>
    </lineage>
</organism>
<evidence type="ECO:0000313" key="11">
    <source>
        <dbReference type="Proteomes" id="UP000265703"/>
    </source>
</evidence>
<dbReference type="EMBL" id="QKYT01000029">
    <property type="protein sequence ID" value="RIA97469.1"/>
    <property type="molecule type" value="Genomic_DNA"/>
</dbReference>
<evidence type="ECO:0000313" key="10">
    <source>
        <dbReference type="EMBL" id="RIA97469.1"/>
    </source>
</evidence>
<evidence type="ECO:0000259" key="9">
    <source>
        <dbReference type="Pfam" id="PF00171"/>
    </source>
</evidence>
<dbReference type="FunFam" id="3.40.309.10:FF:000025">
    <property type="entry name" value="Aldehyde dehydrogenase"/>
    <property type="match status" value="1"/>
</dbReference>
<keyword evidence="3" id="KW-0520">NAD</keyword>
<dbReference type="InterPro" id="IPR016163">
    <property type="entry name" value="Ald_DH_C"/>
</dbReference>
<keyword evidence="8" id="KW-0812">Transmembrane</keyword>
<dbReference type="PANTHER" id="PTHR43570">
    <property type="entry name" value="ALDEHYDE DEHYDROGENASE"/>
    <property type="match status" value="1"/>
</dbReference>
<evidence type="ECO:0000256" key="6">
    <source>
        <dbReference type="PROSITE-ProRule" id="PRU10007"/>
    </source>
</evidence>
<dbReference type="Gene3D" id="3.40.605.10">
    <property type="entry name" value="Aldehyde Dehydrogenase, Chain A, domain 1"/>
    <property type="match status" value="1"/>
</dbReference>
<evidence type="ECO:0000256" key="2">
    <source>
        <dbReference type="ARBA" id="ARBA00023002"/>
    </source>
</evidence>
<feature type="active site" evidence="5">
    <location>
        <position position="251"/>
    </location>
</feature>
<dbReference type="AlphaFoldDB" id="A0A397TJC5"/>
<keyword evidence="8" id="KW-1133">Transmembrane helix</keyword>
<dbReference type="OrthoDB" id="440325at2759"/>
<evidence type="ECO:0000256" key="4">
    <source>
        <dbReference type="PIRNR" id="PIRNR036492"/>
    </source>
</evidence>
<dbReference type="InterPro" id="IPR016162">
    <property type="entry name" value="Ald_DH_N"/>
</dbReference>
<evidence type="ECO:0000256" key="3">
    <source>
        <dbReference type="ARBA" id="ARBA00023027"/>
    </source>
</evidence>
<dbReference type="FunFam" id="3.40.605.10:FF:000004">
    <property type="entry name" value="Aldehyde dehydrogenase"/>
    <property type="match status" value="1"/>
</dbReference>
<evidence type="ECO:0000256" key="5">
    <source>
        <dbReference type="PIRSR" id="PIRSR036492-1"/>
    </source>
</evidence>
<proteinExistence type="inferred from homology"/>
<dbReference type="PANTHER" id="PTHR43570:SF16">
    <property type="entry name" value="ALDEHYDE DEHYDROGENASE TYPE III, ISOFORM Q"/>
    <property type="match status" value="1"/>
</dbReference>